<dbReference type="GeneID" id="8997456"/>
<name>D5JFS2_9CAUD</name>
<proteinExistence type="predicted"/>
<evidence type="ECO:0000313" key="2">
    <source>
        <dbReference type="Proteomes" id="UP000002373"/>
    </source>
</evidence>
<evidence type="ECO:0000313" key="1">
    <source>
        <dbReference type="EMBL" id="ADE35056.1"/>
    </source>
</evidence>
<sequence length="78" mass="9215">MNVVTSFLSTKEDVMKIKNTATETLCNEIAEMYWSKGHLEAMKEFQKWCDTQKLAKWEYIVIVERIKELILVKKGNMK</sequence>
<reference evidence="1 2" key="1">
    <citation type="submission" date="2010-10" db="EMBL/GenBank/DDBJ databases">
        <title>Genomic sequence and analysis of Klebsiella sp. KP15 bacteriophage.</title>
        <authorList>
            <person name="Drulis-Kawa Z."/>
            <person name="Maciaszczyk-Dziubinska E."/>
            <person name="Bocer T."/>
        </authorList>
    </citation>
    <scope>NUCLEOTIDE SEQUENCE [LARGE SCALE GENOMIC DNA]</scope>
</reference>
<keyword evidence="2" id="KW-1185">Reference proteome</keyword>
<dbReference type="RefSeq" id="YP_003580100.1">
    <property type="nucleotide sequence ID" value="NC_014036.1"/>
</dbReference>
<organism evidence="1 2">
    <name type="scientific">Klebsiella phage KP15</name>
    <dbReference type="NCBI Taxonomy" id="707757"/>
    <lineage>
        <taxon>Viruses</taxon>
        <taxon>Duplodnaviria</taxon>
        <taxon>Heunggongvirae</taxon>
        <taxon>Uroviricota</taxon>
        <taxon>Caudoviricetes</taxon>
        <taxon>Pantevenvirales</taxon>
        <taxon>Straboviridae</taxon>
        <taxon>Slopekvirus</taxon>
        <taxon>Slopekvirus kp15</taxon>
    </lineage>
</organism>
<dbReference type="EMBL" id="GU295964">
    <property type="protein sequence ID" value="ADE35056.1"/>
    <property type="molecule type" value="Genomic_DNA"/>
</dbReference>
<dbReference type="Proteomes" id="UP000002373">
    <property type="component" value="Segment"/>
</dbReference>
<gene>
    <name evidence="1" type="ORF">KP15_224</name>
</gene>
<protein>
    <submittedName>
        <fullName evidence="1">Uncharacterized protein</fullName>
    </submittedName>
</protein>
<dbReference type="KEGG" id="vg:8997456"/>
<accession>D5JFS2</accession>